<dbReference type="RefSeq" id="WP_236977069.1">
    <property type="nucleotide sequence ID" value="NZ_BRXE01000001.1"/>
</dbReference>
<comment type="caution">
    <text evidence="6">The sequence shown here is derived from an EMBL/GenBank/DDBJ whole genome shotgun (WGS) entry which is preliminary data.</text>
</comment>
<evidence type="ECO:0008006" key="8">
    <source>
        <dbReference type="Google" id="ProtNLM"/>
    </source>
</evidence>
<dbReference type="Pfam" id="PF13556">
    <property type="entry name" value="HTH_30"/>
    <property type="match status" value="1"/>
</dbReference>
<sequence length="420" mass="46150">MDAGRPWVTGPTAAPVPTDPAEWITWFAESADPERLAEFVAQAVDAAAAGTPEIASDPALRSDLLAMASDSLNSFLRLLATGGSEAAHVPPAGAAFARTLARRGLDVAVLLKLYRLGQSFFWRVTMEESERFIADPVLRNRVLTLMWERLNLWLEFLLDKLSTAYDEERRHWLQGASARRSQTIQTIVAGTEVDSDRASRQLGYELRRCHTAMILWTDVSAPQEESIPRLERLAQMVARTLGSSPALTMPAGSREIYAWIGMADPLDARQAGHAVPVRGHDRVAIGRSGRHVTGFRQSHLEALAAQRIALADPRQPACTSYDDVEVVSLLSRDERAMRALIAHELAGLGTDHPGLDVLRATALAYLCSGSATAAARQLGTHKNTIRHRLERIEQLIGHPIDERRLQLQLALMLTEIFGAT</sequence>
<organism evidence="6 7">
    <name type="scientific">Mycobacterium kiyosense</name>
    <dbReference type="NCBI Taxonomy" id="2871094"/>
    <lineage>
        <taxon>Bacteria</taxon>
        <taxon>Bacillati</taxon>
        <taxon>Actinomycetota</taxon>
        <taxon>Actinomycetes</taxon>
        <taxon>Mycobacteriales</taxon>
        <taxon>Mycobacteriaceae</taxon>
        <taxon>Mycobacterium</taxon>
    </lineage>
</organism>
<dbReference type="Proteomes" id="UP001064782">
    <property type="component" value="Unassembled WGS sequence"/>
</dbReference>
<reference evidence="6" key="1">
    <citation type="submission" date="2022-08" db="EMBL/GenBank/DDBJ databases">
        <title>Mycobacterium kiyosense sp. nov., scotochromogenic slow-glowing species isolated from respiratory specimens.</title>
        <authorList>
            <person name="Fukano H."/>
            <person name="Kazumi Y."/>
            <person name="Sakagami N."/>
            <person name="Ato M."/>
            <person name="Mitarai S."/>
            <person name="Hoshino Y."/>
        </authorList>
    </citation>
    <scope>NUCLEOTIDE SEQUENCE</scope>
    <source>
        <strain evidence="6">1413</strain>
        <strain evidence="5">SRL2020-028</strain>
    </source>
</reference>
<dbReference type="InterPro" id="IPR051448">
    <property type="entry name" value="CdaR-like_regulators"/>
</dbReference>
<name>A0A9P3Q4F3_9MYCO</name>
<dbReference type="PANTHER" id="PTHR33744">
    <property type="entry name" value="CARBOHYDRATE DIACID REGULATOR"/>
    <property type="match status" value="1"/>
</dbReference>
<protein>
    <recommendedName>
        <fullName evidence="8">PucR family transcriptional regulator</fullName>
    </recommendedName>
</protein>
<dbReference type="EMBL" id="BRZI01000006">
    <property type="protein sequence ID" value="GLD29501.1"/>
    <property type="molecule type" value="Genomic_DNA"/>
</dbReference>
<proteinExistence type="inferred from homology"/>
<dbReference type="Pfam" id="PF17853">
    <property type="entry name" value="GGDEF_2"/>
    <property type="match status" value="1"/>
</dbReference>
<feature type="domain" description="CdaR GGDEF-like" evidence="4">
    <location>
        <begin position="194"/>
        <end position="308"/>
    </location>
</feature>
<dbReference type="InterPro" id="IPR025736">
    <property type="entry name" value="PucR_C-HTH_dom"/>
</dbReference>
<evidence type="ECO:0000259" key="2">
    <source>
        <dbReference type="Pfam" id="PF13556"/>
    </source>
</evidence>
<evidence type="ECO:0000259" key="4">
    <source>
        <dbReference type="Pfam" id="PF17853"/>
    </source>
</evidence>
<keyword evidence="7" id="KW-1185">Reference proteome</keyword>
<dbReference type="Proteomes" id="UP001165663">
    <property type="component" value="Unassembled WGS sequence"/>
</dbReference>
<dbReference type="EMBL" id="BRXE01000001">
    <property type="protein sequence ID" value="GLB81036.1"/>
    <property type="molecule type" value="Genomic_DNA"/>
</dbReference>
<evidence type="ECO:0000313" key="6">
    <source>
        <dbReference type="EMBL" id="GLD29501.1"/>
    </source>
</evidence>
<gene>
    <name evidence="6" type="ORF">Mkiyose1413_13840</name>
    <name evidence="5" type="ORF">SRL2020028_02920</name>
</gene>
<evidence type="ECO:0000256" key="1">
    <source>
        <dbReference type="ARBA" id="ARBA00006754"/>
    </source>
</evidence>
<dbReference type="InterPro" id="IPR025751">
    <property type="entry name" value="RsbRD_N_dom"/>
</dbReference>
<dbReference type="InterPro" id="IPR041522">
    <property type="entry name" value="CdaR_GGDEF"/>
</dbReference>
<feature type="domain" description="RsbT co-antagonist protein RsbRD N-terminal" evidence="3">
    <location>
        <begin position="38"/>
        <end position="180"/>
    </location>
</feature>
<accession>A0A9P3Q4F3</accession>
<dbReference type="Pfam" id="PF14361">
    <property type="entry name" value="RsbRD_N"/>
    <property type="match status" value="1"/>
</dbReference>
<feature type="domain" description="PucR C-terminal helix-turn-helix" evidence="2">
    <location>
        <begin position="358"/>
        <end position="412"/>
    </location>
</feature>
<evidence type="ECO:0000313" key="5">
    <source>
        <dbReference type="EMBL" id="GLB81036.1"/>
    </source>
</evidence>
<dbReference type="AlphaFoldDB" id="A0A9P3Q4F3"/>
<dbReference type="Gene3D" id="1.10.10.2840">
    <property type="entry name" value="PucR C-terminal helix-turn-helix domain"/>
    <property type="match status" value="1"/>
</dbReference>
<comment type="similarity">
    <text evidence="1">Belongs to the CdaR family.</text>
</comment>
<dbReference type="PANTHER" id="PTHR33744:SF1">
    <property type="entry name" value="DNA-BINDING TRANSCRIPTIONAL ACTIVATOR ADER"/>
    <property type="match status" value="1"/>
</dbReference>
<evidence type="ECO:0000313" key="7">
    <source>
        <dbReference type="Proteomes" id="UP001064782"/>
    </source>
</evidence>
<dbReference type="GeneID" id="83627368"/>
<dbReference type="InterPro" id="IPR042070">
    <property type="entry name" value="PucR_C-HTH_sf"/>
</dbReference>
<evidence type="ECO:0000259" key="3">
    <source>
        <dbReference type="Pfam" id="PF14361"/>
    </source>
</evidence>